<feature type="domain" description="Beta-ketoacyl-[acyl-carrier-protein] synthase III N-terminal" evidence="15">
    <location>
        <begin position="112"/>
        <end position="191"/>
    </location>
</feature>
<evidence type="ECO:0000313" key="17">
    <source>
        <dbReference type="Proteomes" id="UP001324634"/>
    </source>
</evidence>
<comment type="catalytic activity">
    <reaction evidence="12">
        <text>malonyl-[ACP] + acetyl-CoA + H(+) = 3-oxobutanoyl-[ACP] + CO2 + CoA</text>
        <dbReference type="Rhea" id="RHEA:12080"/>
        <dbReference type="Rhea" id="RHEA-COMP:9623"/>
        <dbReference type="Rhea" id="RHEA-COMP:9625"/>
        <dbReference type="ChEBI" id="CHEBI:15378"/>
        <dbReference type="ChEBI" id="CHEBI:16526"/>
        <dbReference type="ChEBI" id="CHEBI:57287"/>
        <dbReference type="ChEBI" id="CHEBI:57288"/>
        <dbReference type="ChEBI" id="CHEBI:78449"/>
        <dbReference type="ChEBI" id="CHEBI:78450"/>
        <dbReference type="EC" id="2.3.1.180"/>
    </reaction>
    <physiologicalReaction direction="left-to-right" evidence="12">
        <dbReference type="Rhea" id="RHEA:12081"/>
    </physiologicalReaction>
</comment>
<evidence type="ECO:0000256" key="1">
    <source>
        <dbReference type="ARBA" id="ARBA00005194"/>
    </source>
</evidence>
<dbReference type="EC" id="2.3.1.180" evidence="3 13"/>
<comment type="subunit">
    <text evidence="13">Homodimer.</text>
</comment>
<dbReference type="EMBL" id="CP139487">
    <property type="protein sequence ID" value="WPU66129.1"/>
    <property type="molecule type" value="Genomic_DNA"/>
</dbReference>
<keyword evidence="11 13" id="KW-0012">Acyltransferase</keyword>
<proteinExistence type="inferred from homology"/>
<feature type="active site" evidence="13">
    <location>
        <position position="260"/>
    </location>
</feature>
<evidence type="ECO:0000256" key="3">
    <source>
        <dbReference type="ARBA" id="ARBA00012333"/>
    </source>
</evidence>
<evidence type="ECO:0000259" key="14">
    <source>
        <dbReference type="Pfam" id="PF08541"/>
    </source>
</evidence>
<dbReference type="HAMAP" id="MF_01815">
    <property type="entry name" value="FabH"/>
    <property type="match status" value="1"/>
</dbReference>
<dbReference type="InterPro" id="IPR013747">
    <property type="entry name" value="ACP_syn_III_C"/>
</dbReference>
<name>A0AAX4HT72_9BACT</name>
<protein>
    <recommendedName>
        <fullName evidence="3 13">Beta-ketoacyl-[acyl-carrier-protein] synthase III</fullName>
        <shortName evidence="13">Beta-ketoacyl-ACP synthase III</shortName>
        <shortName evidence="13">KAS III</shortName>
        <ecNumber evidence="3 13">2.3.1.180</ecNumber>
    </recommendedName>
    <alternativeName>
        <fullName evidence="13">3-oxoacyl-[acyl-carrier-protein] synthase 3</fullName>
    </alternativeName>
    <alternativeName>
        <fullName evidence="13">3-oxoacyl-[acyl-carrier-protein] synthase III</fullName>
    </alternativeName>
</protein>
<evidence type="ECO:0000256" key="6">
    <source>
        <dbReference type="ARBA" id="ARBA00022679"/>
    </source>
</evidence>
<dbReference type="FunFam" id="3.40.47.10:FF:000004">
    <property type="entry name" value="3-oxoacyl-[acyl-carrier-protein] synthase 3"/>
    <property type="match status" value="1"/>
</dbReference>
<evidence type="ECO:0000256" key="13">
    <source>
        <dbReference type="HAMAP-Rule" id="MF_01815"/>
    </source>
</evidence>
<dbReference type="InterPro" id="IPR013751">
    <property type="entry name" value="ACP_syn_III_N"/>
</dbReference>
<dbReference type="AlphaFoldDB" id="A0AAX4HT72"/>
<evidence type="ECO:0000313" key="16">
    <source>
        <dbReference type="EMBL" id="WPU66129.1"/>
    </source>
</evidence>
<dbReference type="Gene3D" id="3.40.47.10">
    <property type="match status" value="1"/>
</dbReference>
<keyword evidence="17" id="KW-1185">Reference proteome</keyword>
<keyword evidence="9 13" id="KW-0275">Fatty acid biosynthesis</keyword>
<sequence length="333" mass="36230">MKLFNTKILGTGSFLPDRVVTNDDLSKRIDTSHQWIVERTGIHSRRIADLSKGESPSGMAKEAALKAIEAANLTPNDIDLILLSATMPDQVMPNTASVLQEKLGITNNCPALDVNAACSGWIYLLPMADAMIKTGLYKHILVVGSEMLSSFNNWDDRNTCILFGDACGAAILGRAAENEDSQIYSTILSSDSTKKDHLTLWAGGAVKRITPEVLEKGEQWMTMNGQEIFKAAVKTMAAHSEKVIKDSGMTMNDVDWFIPHQANLRIIEAVGNRFNFPAEKVIINVDKYANTSSATVPVALDEAIRDGRIKRGDNVLLAAFGAGLTAGAIFLKY</sequence>
<evidence type="ECO:0000256" key="2">
    <source>
        <dbReference type="ARBA" id="ARBA00008642"/>
    </source>
</evidence>
<accession>A0AAX4HT72</accession>
<dbReference type="NCBIfam" id="TIGR00747">
    <property type="entry name" value="fabH"/>
    <property type="match status" value="1"/>
</dbReference>
<keyword evidence="4 13" id="KW-0963">Cytoplasm</keyword>
<dbReference type="PANTHER" id="PTHR34069:SF2">
    <property type="entry name" value="BETA-KETOACYL-[ACYL-CARRIER-PROTEIN] SYNTHASE III"/>
    <property type="match status" value="1"/>
</dbReference>
<keyword evidence="10 13" id="KW-0511">Multifunctional enzyme</keyword>
<dbReference type="KEGG" id="psti:SOO65_05160"/>
<evidence type="ECO:0000256" key="10">
    <source>
        <dbReference type="ARBA" id="ARBA00023268"/>
    </source>
</evidence>
<dbReference type="CDD" id="cd00830">
    <property type="entry name" value="KAS_III"/>
    <property type="match status" value="1"/>
</dbReference>
<keyword evidence="7 13" id="KW-0276">Fatty acid metabolism</keyword>
<evidence type="ECO:0000256" key="11">
    <source>
        <dbReference type="ARBA" id="ARBA00023315"/>
    </source>
</evidence>
<reference evidence="16 17" key="1">
    <citation type="submission" date="2023-11" db="EMBL/GenBank/DDBJ databases">
        <title>Peredibacter starrii A3.12.</title>
        <authorList>
            <person name="Mitchell R.J."/>
        </authorList>
    </citation>
    <scope>NUCLEOTIDE SEQUENCE [LARGE SCALE GENOMIC DNA]</scope>
    <source>
        <strain evidence="16 17">A3.12</strain>
    </source>
</reference>
<evidence type="ECO:0000256" key="9">
    <source>
        <dbReference type="ARBA" id="ARBA00023160"/>
    </source>
</evidence>
<dbReference type="Proteomes" id="UP001324634">
    <property type="component" value="Chromosome"/>
</dbReference>
<comment type="subcellular location">
    <subcellularLocation>
        <location evidence="13">Cytoplasm</location>
    </subcellularLocation>
</comment>
<evidence type="ECO:0000256" key="12">
    <source>
        <dbReference type="ARBA" id="ARBA00051096"/>
    </source>
</evidence>
<feature type="region of interest" description="ACP-binding" evidence="13">
    <location>
        <begin position="261"/>
        <end position="265"/>
    </location>
</feature>
<keyword evidence="6 13" id="KW-0808">Transferase</keyword>
<comment type="function">
    <text evidence="13">Catalyzes the condensation reaction of fatty acid synthesis by the addition to an acyl acceptor of two carbons from malonyl-ACP. Catalyzes the first condensation reaction which initiates fatty acid synthesis and may therefore play a role in governing the total rate of fatty acid production. Possesses both acetoacetyl-ACP synthase and acetyl transacylase activities. Its substrate specificity determines the biosynthesis of branched-chain and/or straight-chain of fatty acids.</text>
</comment>
<evidence type="ECO:0000256" key="4">
    <source>
        <dbReference type="ARBA" id="ARBA00022490"/>
    </source>
</evidence>
<dbReference type="GO" id="GO:0006633">
    <property type="term" value="P:fatty acid biosynthetic process"/>
    <property type="evidence" value="ECO:0007669"/>
    <property type="project" value="UniProtKB-UniRule"/>
</dbReference>
<keyword evidence="5 13" id="KW-0444">Lipid biosynthesis</keyword>
<dbReference type="GO" id="GO:0005737">
    <property type="term" value="C:cytoplasm"/>
    <property type="evidence" value="ECO:0007669"/>
    <property type="project" value="UniProtKB-SubCell"/>
</dbReference>
<organism evidence="16 17">
    <name type="scientific">Peredibacter starrii</name>
    <dbReference type="NCBI Taxonomy" id="28202"/>
    <lineage>
        <taxon>Bacteria</taxon>
        <taxon>Pseudomonadati</taxon>
        <taxon>Bdellovibrionota</taxon>
        <taxon>Bacteriovoracia</taxon>
        <taxon>Bacteriovoracales</taxon>
        <taxon>Bacteriovoracaceae</taxon>
        <taxon>Peredibacter</taxon>
    </lineage>
</organism>
<dbReference type="GO" id="GO:0044550">
    <property type="term" value="P:secondary metabolite biosynthetic process"/>
    <property type="evidence" value="ECO:0007669"/>
    <property type="project" value="TreeGrafter"/>
</dbReference>
<gene>
    <name evidence="13" type="primary">fabH</name>
    <name evidence="16" type="ORF">SOO65_05160</name>
</gene>
<evidence type="ECO:0000256" key="8">
    <source>
        <dbReference type="ARBA" id="ARBA00023098"/>
    </source>
</evidence>
<comment type="pathway">
    <text evidence="1 13">Lipid metabolism; fatty acid biosynthesis.</text>
</comment>
<dbReference type="GO" id="GO:0004315">
    <property type="term" value="F:3-oxoacyl-[acyl-carrier-protein] synthase activity"/>
    <property type="evidence" value="ECO:0007669"/>
    <property type="project" value="InterPro"/>
</dbReference>
<dbReference type="PANTHER" id="PTHR34069">
    <property type="entry name" value="3-OXOACYL-[ACYL-CARRIER-PROTEIN] SYNTHASE 3"/>
    <property type="match status" value="1"/>
</dbReference>
<dbReference type="RefSeq" id="WP_321397988.1">
    <property type="nucleotide sequence ID" value="NZ_CP139487.1"/>
</dbReference>
<keyword evidence="8 13" id="KW-0443">Lipid metabolism</keyword>
<feature type="active site" evidence="13">
    <location>
        <position position="290"/>
    </location>
</feature>
<dbReference type="InterPro" id="IPR016039">
    <property type="entry name" value="Thiolase-like"/>
</dbReference>
<dbReference type="NCBIfam" id="NF006829">
    <property type="entry name" value="PRK09352.1"/>
    <property type="match status" value="1"/>
</dbReference>
<evidence type="ECO:0000256" key="7">
    <source>
        <dbReference type="ARBA" id="ARBA00022832"/>
    </source>
</evidence>
<evidence type="ECO:0000259" key="15">
    <source>
        <dbReference type="Pfam" id="PF08545"/>
    </source>
</evidence>
<dbReference type="Pfam" id="PF08541">
    <property type="entry name" value="ACP_syn_III_C"/>
    <property type="match status" value="1"/>
</dbReference>
<dbReference type="GO" id="GO:0033818">
    <property type="term" value="F:beta-ketoacyl-acyl-carrier-protein synthase III activity"/>
    <property type="evidence" value="ECO:0007669"/>
    <property type="project" value="UniProtKB-UniRule"/>
</dbReference>
<dbReference type="SUPFAM" id="SSF53901">
    <property type="entry name" value="Thiolase-like"/>
    <property type="match status" value="1"/>
</dbReference>
<feature type="domain" description="Beta-ketoacyl-[acyl-carrier-protein] synthase III C-terminal" evidence="14">
    <location>
        <begin position="245"/>
        <end position="333"/>
    </location>
</feature>
<dbReference type="InterPro" id="IPR004655">
    <property type="entry name" value="FabH"/>
</dbReference>
<dbReference type="Pfam" id="PF08545">
    <property type="entry name" value="ACP_syn_III"/>
    <property type="match status" value="1"/>
</dbReference>
<comment type="domain">
    <text evidence="13">The last Arg residue of the ACP-binding site is essential for the weak association between ACP/AcpP and FabH.</text>
</comment>
<evidence type="ECO:0000256" key="5">
    <source>
        <dbReference type="ARBA" id="ARBA00022516"/>
    </source>
</evidence>
<feature type="active site" evidence="13">
    <location>
        <position position="118"/>
    </location>
</feature>
<comment type="similarity">
    <text evidence="2 13">Belongs to the thiolase-like superfamily. FabH family.</text>
</comment>